<proteinExistence type="predicted"/>
<protein>
    <recommendedName>
        <fullName evidence="4">Transforming acidic coiled-coil-containing protein C-terminal domain-containing protein</fullName>
    </recommendedName>
</protein>
<reference evidence="3" key="1">
    <citation type="submission" date="2015-11" db="EMBL/GenBank/DDBJ databases">
        <title>De novo transcriptome assembly of four potential Pierce s Disease insect vectors from Arizona vineyards.</title>
        <authorList>
            <person name="Tassone E.E."/>
        </authorList>
    </citation>
    <scope>NUCLEOTIDE SEQUENCE</scope>
</reference>
<feature type="non-terminal residue" evidence="3">
    <location>
        <position position="1035"/>
    </location>
</feature>
<evidence type="ECO:0008006" key="4">
    <source>
        <dbReference type="Google" id="ProtNLM"/>
    </source>
</evidence>
<keyword evidence="1" id="KW-0175">Coiled coil</keyword>
<feature type="non-terminal residue" evidence="3">
    <location>
        <position position="1"/>
    </location>
</feature>
<sequence length="1035" mass="114859">GYVKRTDENLFQNSSHKEGDISLSMEKNLHPADSIQLVNSSLSEVLSETDLGQNRLESVESGGYMFSESALCTIEEKLKDHHLPSELLDEKEDCIKPNNSIVDNDVVTIPQSENIIIPSEVKTVPVTTDEKLNLVSCEEELDFETKENYSESTTILDEQMKEHIKSVDIDENSDLNEISISSHKSPQVTENKEVLGVKEIELSLPSINFMEIPVCVEQTTVENRVELSEVKNTNIEEELYDISTKKEINHKTNETYSEPSTILDGVLRQEILIDQNCSLSTISTELAQSNLDITDTKEFFPQRELHSSNIKCTEGVPSCVETAKQVNIINHKPVDNTVNMNSGEKVTLRQSRFDCNILEIPGNVHAVEKEFTEVHNVNCETSTKGLEEVTSLHETSESKDSCNFAPPNDFANTEVTSDLKSQAITEFEHNISTHNPIKDSLSDEARIDSVSISKERHNNPVMIEHVLESENSLKIIHTESIQIEEANIVVEKSSEILDTDISVVNTETGVLKMSSDSLNSTENNILVSNSVEVTESGISVQQDITCSDDSLSRSFSCTSSNDNEANLSFLNTKQSLEEMESKLYSEFTLTNLKVDQILSKHEPIESLASKLINSPATQFDEKEYRKTPKSKSPGSKTNKSKSPPKRSLIKDFKTSCVTDPSNSRDDNIEIFVASEKLDVTFDAFDERLAEEAANVSEHILSLSHDLQDSDSDGENNRTVITLNEEKSKVVGPPSPLSSHRISSRGETIILETQPFVGVNTASFESYLQSMRSVHPTDLNQSEAGPITADELSTQDLEFQDGSNLDLDYFTRGSETDTVVKSSLTRDSLYVKFDPIVGAIVSKTVSDSFAMPPPPAPAPEGETNNREEQLESHLDEPKEDSLVQGQGEPQKTPGRSPALEAVQKLISLTPPSASSGTPVKIPSATPAKSIYDNVCYCGWCPHERGSVGGLNTNTPSPRISQEHLQRELNKLEELLMSQDMSHKGELEKKDAEIKRLTAKLSEMEAGAKALTEREIRLKKEVQEKTKSRQQLSLVME</sequence>
<dbReference type="AlphaFoldDB" id="A0A1B6JA21"/>
<evidence type="ECO:0000256" key="1">
    <source>
        <dbReference type="SAM" id="Coils"/>
    </source>
</evidence>
<feature type="compositionally biased region" description="Basic and acidic residues" evidence="2">
    <location>
        <begin position="862"/>
        <end position="880"/>
    </location>
</feature>
<name>A0A1B6JA21_9HEMI</name>
<evidence type="ECO:0000313" key="3">
    <source>
        <dbReference type="EMBL" id="JAS96054.1"/>
    </source>
</evidence>
<feature type="region of interest" description="Disordered" evidence="2">
    <location>
        <begin position="845"/>
        <end position="895"/>
    </location>
</feature>
<feature type="region of interest" description="Disordered" evidence="2">
    <location>
        <begin position="618"/>
        <end position="661"/>
    </location>
</feature>
<accession>A0A1B6JA21</accession>
<gene>
    <name evidence="3" type="ORF">g.52454</name>
</gene>
<organism evidence="3">
    <name type="scientific">Homalodisca liturata</name>
    <dbReference type="NCBI Taxonomy" id="320908"/>
    <lineage>
        <taxon>Eukaryota</taxon>
        <taxon>Metazoa</taxon>
        <taxon>Ecdysozoa</taxon>
        <taxon>Arthropoda</taxon>
        <taxon>Hexapoda</taxon>
        <taxon>Insecta</taxon>
        <taxon>Pterygota</taxon>
        <taxon>Neoptera</taxon>
        <taxon>Paraneoptera</taxon>
        <taxon>Hemiptera</taxon>
        <taxon>Auchenorrhyncha</taxon>
        <taxon>Membracoidea</taxon>
        <taxon>Cicadellidae</taxon>
        <taxon>Cicadellinae</taxon>
        <taxon>Proconiini</taxon>
        <taxon>Homalodisca</taxon>
    </lineage>
</organism>
<evidence type="ECO:0000256" key="2">
    <source>
        <dbReference type="SAM" id="MobiDB-lite"/>
    </source>
</evidence>
<dbReference type="EMBL" id="GECU01011652">
    <property type="protein sequence ID" value="JAS96054.1"/>
    <property type="molecule type" value="Transcribed_RNA"/>
</dbReference>
<feature type="coiled-coil region" evidence="1">
    <location>
        <begin position="985"/>
        <end position="1012"/>
    </location>
</feature>